<dbReference type="Proteomes" id="UP001320170">
    <property type="component" value="Unassembled WGS sequence"/>
</dbReference>
<sequence length="63" mass="7394">MKNNRLKILEAQLKELQRDLSLIQARRDSDQALPEELKHQLWIEAKQVNELVDRLLGGHHGKK</sequence>
<organism evidence="1 2">
    <name type="scientific">Legionella resiliens</name>
    <dbReference type="NCBI Taxonomy" id="2905958"/>
    <lineage>
        <taxon>Bacteria</taxon>
        <taxon>Pseudomonadati</taxon>
        <taxon>Pseudomonadota</taxon>
        <taxon>Gammaproteobacteria</taxon>
        <taxon>Legionellales</taxon>
        <taxon>Legionellaceae</taxon>
        <taxon>Legionella</taxon>
    </lineage>
</organism>
<keyword evidence="2" id="KW-1185">Reference proteome</keyword>
<evidence type="ECO:0000313" key="1">
    <source>
        <dbReference type="EMBL" id="MCE3533143.1"/>
    </source>
</evidence>
<gene>
    <name evidence="1" type="ORF">LXO92_12205</name>
</gene>
<proteinExistence type="predicted"/>
<comment type="caution">
    <text evidence="1">The sequence shown here is derived from an EMBL/GenBank/DDBJ whole genome shotgun (WGS) entry which is preliminary data.</text>
</comment>
<dbReference type="EMBL" id="JAJTND010000004">
    <property type="protein sequence ID" value="MCE3533143.1"/>
    <property type="molecule type" value="Genomic_DNA"/>
</dbReference>
<protein>
    <recommendedName>
        <fullName evidence="3">Coiled-coil protein</fullName>
    </recommendedName>
</protein>
<reference evidence="1 2" key="1">
    <citation type="journal article" date="2024" name="Pathogens">
        <title>Characterization of a Novel Species of Legionella Isolated from a Healthcare Facility: Legionella resiliens sp. nov.</title>
        <authorList>
            <person name="Cristino S."/>
            <person name="Pascale M.R."/>
            <person name="Marino F."/>
            <person name="Derelitto C."/>
            <person name="Salaris S."/>
            <person name="Orsini M."/>
            <person name="Squarzoni S."/>
            <person name="Grottola A."/>
            <person name="Girolamini L."/>
        </authorList>
    </citation>
    <scope>NUCLEOTIDE SEQUENCE [LARGE SCALE GENOMIC DNA]</scope>
    <source>
        <strain evidence="1 2">8cVS16</strain>
    </source>
</reference>
<accession>A0ABS8X7W1</accession>
<evidence type="ECO:0008006" key="3">
    <source>
        <dbReference type="Google" id="ProtNLM"/>
    </source>
</evidence>
<evidence type="ECO:0000313" key="2">
    <source>
        <dbReference type="Proteomes" id="UP001320170"/>
    </source>
</evidence>
<name>A0ABS8X7W1_9GAMM</name>
<dbReference type="RefSeq" id="WP_232891054.1">
    <property type="nucleotide sequence ID" value="NZ_JAJSPM010000008.1"/>
</dbReference>